<proteinExistence type="predicted"/>
<dbReference type="Proteomes" id="UP001295444">
    <property type="component" value="Chromosome 08"/>
</dbReference>
<dbReference type="AlphaFoldDB" id="A0AAD1SYT5"/>
<accession>A0AAD1SYT5</accession>
<keyword evidence="2" id="KW-1185">Reference proteome</keyword>
<sequence length="65" mass="7241">TFAVTHPMEEYRFLDHLGITNVQLETLPASQGPPNHINPPGVKPPTLYLHIEEPPPYCLPANLIT</sequence>
<evidence type="ECO:0000313" key="2">
    <source>
        <dbReference type="Proteomes" id="UP001295444"/>
    </source>
</evidence>
<organism evidence="1 2">
    <name type="scientific">Pelobates cultripes</name>
    <name type="common">Western spadefoot toad</name>
    <dbReference type="NCBI Taxonomy" id="61616"/>
    <lineage>
        <taxon>Eukaryota</taxon>
        <taxon>Metazoa</taxon>
        <taxon>Chordata</taxon>
        <taxon>Craniata</taxon>
        <taxon>Vertebrata</taxon>
        <taxon>Euteleostomi</taxon>
        <taxon>Amphibia</taxon>
        <taxon>Batrachia</taxon>
        <taxon>Anura</taxon>
        <taxon>Pelobatoidea</taxon>
        <taxon>Pelobatidae</taxon>
        <taxon>Pelobates</taxon>
    </lineage>
</organism>
<protein>
    <submittedName>
        <fullName evidence="1">Uncharacterized protein</fullName>
    </submittedName>
</protein>
<feature type="non-terminal residue" evidence="1">
    <location>
        <position position="1"/>
    </location>
</feature>
<dbReference type="EMBL" id="OW240919">
    <property type="protein sequence ID" value="CAH2313013.1"/>
    <property type="molecule type" value="Genomic_DNA"/>
</dbReference>
<gene>
    <name evidence="1" type="ORF">PECUL_23A001583</name>
</gene>
<reference evidence="1" key="1">
    <citation type="submission" date="2022-03" db="EMBL/GenBank/DDBJ databases">
        <authorList>
            <person name="Alioto T."/>
            <person name="Alioto T."/>
            <person name="Gomez Garrido J."/>
        </authorList>
    </citation>
    <scope>NUCLEOTIDE SEQUENCE</scope>
</reference>
<evidence type="ECO:0000313" key="1">
    <source>
        <dbReference type="EMBL" id="CAH2313013.1"/>
    </source>
</evidence>
<name>A0AAD1SYT5_PELCU</name>